<evidence type="ECO:0000313" key="2">
    <source>
        <dbReference type="Proteomes" id="UP000748756"/>
    </source>
</evidence>
<evidence type="ECO:0000313" key="1">
    <source>
        <dbReference type="EMBL" id="KAF9147530.1"/>
    </source>
</evidence>
<protein>
    <submittedName>
        <fullName evidence="1">Uncharacterized protein</fullName>
    </submittedName>
</protein>
<name>A0A9P5V8L5_9FUNG</name>
<organism evidence="1 2">
    <name type="scientific">Linnemannia schmuckeri</name>
    <dbReference type="NCBI Taxonomy" id="64567"/>
    <lineage>
        <taxon>Eukaryota</taxon>
        <taxon>Fungi</taxon>
        <taxon>Fungi incertae sedis</taxon>
        <taxon>Mucoromycota</taxon>
        <taxon>Mortierellomycotina</taxon>
        <taxon>Mortierellomycetes</taxon>
        <taxon>Mortierellales</taxon>
        <taxon>Mortierellaceae</taxon>
        <taxon>Linnemannia</taxon>
    </lineage>
</organism>
<dbReference type="EMBL" id="JAAAUQ010000796">
    <property type="protein sequence ID" value="KAF9147530.1"/>
    <property type="molecule type" value="Genomic_DNA"/>
</dbReference>
<keyword evidence="2" id="KW-1185">Reference proteome</keyword>
<accession>A0A9P5V8L5</accession>
<gene>
    <name evidence="1" type="ORF">BG015_010806</name>
</gene>
<dbReference type="AlphaFoldDB" id="A0A9P5V8L5"/>
<sequence length="161" mass="17735">MSSPNRITMSSPDRISQYYRKKLEQHELTPEEWVAVRYAVVKHTLIAAATTVSLGTSAFFYARSRSWSRLQSLAFASAGNLVGLSVGGVIAMESGMKTVESRLQGSGSELLYLMDRYSKATLKEKLGNKEDDGLSSYESTAPESVAVTPKMIRVQETDKSE</sequence>
<dbReference type="Proteomes" id="UP000748756">
    <property type="component" value="Unassembled WGS sequence"/>
</dbReference>
<comment type="caution">
    <text evidence="1">The sequence shown here is derived from an EMBL/GenBank/DDBJ whole genome shotgun (WGS) entry which is preliminary data.</text>
</comment>
<reference evidence="1" key="1">
    <citation type="journal article" date="2020" name="Fungal Divers.">
        <title>Resolving the Mortierellaceae phylogeny through synthesis of multi-gene phylogenetics and phylogenomics.</title>
        <authorList>
            <person name="Vandepol N."/>
            <person name="Liber J."/>
            <person name="Desiro A."/>
            <person name="Na H."/>
            <person name="Kennedy M."/>
            <person name="Barry K."/>
            <person name="Grigoriev I.V."/>
            <person name="Miller A.N."/>
            <person name="O'Donnell K."/>
            <person name="Stajich J.E."/>
            <person name="Bonito G."/>
        </authorList>
    </citation>
    <scope>NUCLEOTIDE SEQUENCE</scope>
    <source>
        <strain evidence="1">NRRL 6426</strain>
    </source>
</reference>
<dbReference type="OrthoDB" id="2336608at2759"/>
<proteinExistence type="predicted"/>